<dbReference type="STRING" id="1871111.GCA_001704615_02538"/>
<dbReference type="EMBL" id="CP029397">
    <property type="protein sequence ID" value="AWL30096.1"/>
    <property type="molecule type" value="Genomic_DNA"/>
</dbReference>
<evidence type="ECO:0000313" key="3">
    <source>
        <dbReference type="Proteomes" id="UP000245977"/>
    </source>
</evidence>
<protein>
    <submittedName>
        <fullName evidence="2">SMI1/KNR4 family protein</fullName>
    </submittedName>
</protein>
<dbReference type="SMART" id="SM00860">
    <property type="entry name" value="SMI1_KNR4"/>
    <property type="match status" value="1"/>
</dbReference>
<organism evidence="2 3">
    <name type="scientific">Acinetobacter defluvii</name>
    <dbReference type="NCBI Taxonomy" id="1871111"/>
    <lineage>
        <taxon>Bacteria</taxon>
        <taxon>Pseudomonadati</taxon>
        <taxon>Pseudomonadota</taxon>
        <taxon>Gammaproteobacteria</taxon>
        <taxon>Moraxellales</taxon>
        <taxon>Moraxellaceae</taxon>
        <taxon>Acinetobacter</taxon>
    </lineage>
</organism>
<evidence type="ECO:0000313" key="2">
    <source>
        <dbReference type="EMBL" id="AWL30096.1"/>
    </source>
</evidence>
<feature type="domain" description="Knr4/Smi1-like" evidence="1">
    <location>
        <begin position="37"/>
        <end position="197"/>
    </location>
</feature>
<dbReference type="Gene3D" id="3.40.1580.10">
    <property type="entry name" value="SMI1/KNR4-like"/>
    <property type="match status" value="1"/>
</dbReference>
<gene>
    <name evidence="2" type="ORF">DJ533_16755</name>
</gene>
<name>A0A2S2FGK2_9GAMM</name>
<dbReference type="SUPFAM" id="SSF160631">
    <property type="entry name" value="SMI1/KNR4-like"/>
    <property type="match status" value="1"/>
</dbReference>
<sequence>MNQQLQRITAKLEQLKNLDIHLQLFGAQQHQYHLNPPLSVEVIQAFEQDYQVTLPKDYVAFFTHIGNGGAGPFLGLEPFEQALFVDLDDPNPQLLLHPNFPFQHQNAWNALFIATCDEDDENYEEQYYAFHAHQMDGCIAICNYGCGVSLNLVVNGAEYGYIWTDDRANDGGIYPSQQLGNSEKLSFLDWYELWLDQSLVEIQAKLAPPHLSEDDKNDLKESIESIIRDRKWWKFW</sequence>
<dbReference type="RefSeq" id="WP_065993410.1">
    <property type="nucleotide sequence ID" value="NZ_CP029397.2"/>
</dbReference>
<keyword evidence="3" id="KW-1185">Reference proteome</keyword>
<dbReference type="KEGG" id="adv:DJ533_16755"/>
<dbReference type="OrthoDB" id="1190024at2"/>
<reference evidence="2" key="1">
    <citation type="submission" date="2019-08" db="EMBL/GenBank/DDBJ databases">
        <title>The complete genome of Acinetobacter defluvii strain WCHAD010030.</title>
        <authorList>
            <person name="Hu Y."/>
            <person name="Qin J."/>
            <person name="Feng Y."/>
            <person name="Zong Z."/>
        </authorList>
    </citation>
    <scope>NUCLEOTIDE SEQUENCE</scope>
    <source>
        <strain evidence="2">WCHA30</strain>
    </source>
</reference>
<accession>A0A2S2FGK2</accession>
<dbReference type="InterPro" id="IPR037883">
    <property type="entry name" value="Knr4/Smi1-like_sf"/>
</dbReference>
<dbReference type="InterPro" id="IPR018958">
    <property type="entry name" value="Knr4/Smi1-like_dom"/>
</dbReference>
<proteinExistence type="predicted"/>
<evidence type="ECO:0000259" key="1">
    <source>
        <dbReference type="SMART" id="SM00860"/>
    </source>
</evidence>
<dbReference type="Proteomes" id="UP000245977">
    <property type="component" value="Chromosome"/>
</dbReference>
<dbReference type="Pfam" id="PF09346">
    <property type="entry name" value="SMI1_KNR4"/>
    <property type="match status" value="1"/>
</dbReference>
<dbReference type="AlphaFoldDB" id="A0A2S2FGK2"/>